<keyword evidence="2" id="KW-1185">Reference proteome</keyword>
<name>A0ABQ9TJH0_SAGOE</name>
<sequence length="67" mass="6808">VCLSCSSQMTCPFDFEQGLSDDLNGGLSPLLGASLGLSEGKCPTLVTTPAKGPCSGVEVEGEENSKD</sequence>
<accession>A0ABQ9TJH0</accession>
<organism evidence="1 2">
    <name type="scientific">Saguinus oedipus</name>
    <name type="common">Cotton-top tamarin</name>
    <name type="synonym">Oedipomidas oedipus</name>
    <dbReference type="NCBI Taxonomy" id="9490"/>
    <lineage>
        <taxon>Eukaryota</taxon>
        <taxon>Metazoa</taxon>
        <taxon>Chordata</taxon>
        <taxon>Craniata</taxon>
        <taxon>Vertebrata</taxon>
        <taxon>Euteleostomi</taxon>
        <taxon>Mammalia</taxon>
        <taxon>Eutheria</taxon>
        <taxon>Euarchontoglires</taxon>
        <taxon>Primates</taxon>
        <taxon>Haplorrhini</taxon>
        <taxon>Platyrrhini</taxon>
        <taxon>Cebidae</taxon>
        <taxon>Callitrichinae</taxon>
        <taxon>Saguinus</taxon>
    </lineage>
</organism>
<dbReference type="Proteomes" id="UP001266305">
    <property type="component" value="Unassembled WGS sequence"/>
</dbReference>
<evidence type="ECO:0000313" key="1">
    <source>
        <dbReference type="EMBL" id="KAK2084367.1"/>
    </source>
</evidence>
<dbReference type="EMBL" id="JASSZA010000022">
    <property type="protein sequence ID" value="KAK2084367.1"/>
    <property type="molecule type" value="Genomic_DNA"/>
</dbReference>
<reference evidence="1 2" key="1">
    <citation type="submission" date="2023-05" db="EMBL/GenBank/DDBJ databases">
        <title>B98-5 Cell Line De Novo Hybrid Assembly: An Optical Mapping Approach.</title>
        <authorList>
            <person name="Kananen K."/>
            <person name="Auerbach J.A."/>
            <person name="Kautto E."/>
            <person name="Blachly J.S."/>
        </authorList>
    </citation>
    <scope>NUCLEOTIDE SEQUENCE [LARGE SCALE GENOMIC DNA]</scope>
    <source>
        <strain evidence="1">B95-8</strain>
        <tissue evidence="1">Cell line</tissue>
    </source>
</reference>
<protein>
    <submittedName>
        <fullName evidence="1">Uncharacterized protein</fullName>
    </submittedName>
</protein>
<evidence type="ECO:0000313" key="2">
    <source>
        <dbReference type="Proteomes" id="UP001266305"/>
    </source>
</evidence>
<comment type="caution">
    <text evidence="1">The sequence shown here is derived from an EMBL/GenBank/DDBJ whole genome shotgun (WGS) entry which is preliminary data.</text>
</comment>
<proteinExistence type="predicted"/>
<gene>
    <name evidence="1" type="ORF">P7K49_037400</name>
</gene>
<feature type="non-terminal residue" evidence="1">
    <location>
        <position position="1"/>
    </location>
</feature>